<keyword evidence="1" id="KW-0547">Nucleotide-binding</keyword>
<organism evidence="5 6">
    <name type="scientific">Stygiobacter electus</name>
    <dbReference type="NCBI Taxonomy" id="3032292"/>
    <lineage>
        <taxon>Bacteria</taxon>
        <taxon>Pseudomonadati</taxon>
        <taxon>Ignavibacteriota</taxon>
        <taxon>Ignavibacteria</taxon>
        <taxon>Ignavibacteriales</taxon>
        <taxon>Melioribacteraceae</taxon>
        <taxon>Stygiobacter</taxon>
    </lineage>
</organism>
<dbReference type="InterPro" id="IPR048770">
    <property type="entry name" value="SoFic-like_C"/>
</dbReference>
<dbReference type="RefSeq" id="WP_321536296.1">
    <property type="nucleotide sequence ID" value="NZ_JARGDL010000014.1"/>
</dbReference>
<sequence length="364" mass="41904">MQIDINKPYNELPLLPPKVDLESKLILKKAISANKALAELKGATNSIPNPEILITSITLQEAKSSSEIENVVTTNDKLFKALSAKSQNIDPATKEVIRYREALWEGYNQLKKNELLTTNLFIKIFQKIKETDAEIRKTPGTKLADGSGKIIYTPPEGENLIRKLLYNLEEYINNDSEVDPLIKSAVIHYQFEAIHPFTDGNGRTGRIIMILYLVLKKYLSLPILYLSRYIIDNKAQYYKLLKGVTEKNDWESWILYILDGIEITSKETTKLIERINNSLIQTSEIVRKKSKQRIPKEVVELIYEQPYCKTEFIVNKEIAQRKAAERYLKELVILNILEPEKVGKEVIYKNIELYKILTTKRGSI</sequence>
<dbReference type="PROSITE" id="PS51459">
    <property type="entry name" value="FIDO"/>
    <property type="match status" value="1"/>
</dbReference>
<dbReference type="PIRSF" id="PIRSF038925">
    <property type="entry name" value="AMP-prot_trans"/>
    <property type="match status" value="1"/>
</dbReference>
<feature type="active site" evidence="2">
    <location>
        <position position="195"/>
    </location>
</feature>
<evidence type="ECO:0000256" key="2">
    <source>
        <dbReference type="PIRSR" id="PIRSR640198-1"/>
    </source>
</evidence>
<dbReference type="PANTHER" id="PTHR13504">
    <property type="entry name" value="FIDO DOMAIN-CONTAINING PROTEIN DDB_G0283145"/>
    <property type="match status" value="1"/>
</dbReference>
<reference evidence="5" key="1">
    <citation type="submission" date="2023-03" db="EMBL/GenBank/DDBJ databases">
        <title>Stygiobacter electus gen. nov., sp. nov., facultatively anaerobic thermotolerant bacterium of the class Ignavibacteria from a well of Yessentuki mineral water deposit.</title>
        <authorList>
            <person name="Podosokorskaya O.A."/>
            <person name="Elcheninov A.G."/>
            <person name="Petrova N.F."/>
            <person name="Zavarzina D.G."/>
            <person name="Kublanov I.V."/>
            <person name="Merkel A.Y."/>
        </authorList>
    </citation>
    <scope>NUCLEOTIDE SEQUENCE</scope>
    <source>
        <strain evidence="5">09-Me</strain>
    </source>
</reference>
<dbReference type="InterPro" id="IPR036597">
    <property type="entry name" value="Fido-like_dom_sf"/>
</dbReference>
<dbReference type="Gene3D" id="1.10.3290.10">
    <property type="entry name" value="Fido-like domain"/>
    <property type="match status" value="1"/>
</dbReference>
<dbReference type="GO" id="GO:0005524">
    <property type="term" value="F:ATP binding"/>
    <property type="evidence" value="ECO:0007669"/>
    <property type="project" value="UniProtKB-KW"/>
</dbReference>
<gene>
    <name evidence="5" type="ORF">P0M35_10210</name>
</gene>
<dbReference type="AlphaFoldDB" id="A0AAE3TD23"/>
<dbReference type="EMBL" id="JARGDL010000014">
    <property type="protein sequence ID" value="MDF1612525.1"/>
    <property type="molecule type" value="Genomic_DNA"/>
</dbReference>
<dbReference type="Pfam" id="PF13784">
    <property type="entry name" value="Fic_N"/>
    <property type="match status" value="1"/>
</dbReference>
<name>A0AAE3TD23_9BACT</name>
<proteinExistence type="predicted"/>
<evidence type="ECO:0000313" key="5">
    <source>
        <dbReference type="EMBL" id="MDF1612525.1"/>
    </source>
</evidence>
<keyword evidence="1" id="KW-0067">ATP-binding</keyword>
<feature type="binding site" evidence="1">
    <location>
        <position position="237"/>
    </location>
    <ligand>
        <name>ATP</name>
        <dbReference type="ChEBI" id="CHEBI:30616"/>
    </ligand>
</feature>
<protein>
    <submittedName>
        <fullName evidence="5">Fic/DOC family N-terminal domain-containing protein</fullName>
    </submittedName>
</protein>
<evidence type="ECO:0000313" key="6">
    <source>
        <dbReference type="Proteomes" id="UP001221302"/>
    </source>
</evidence>
<evidence type="ECO:0000256" key="3">
    <source>
        <dbReference type="PIRSR" id="PIRSR640198-2"/>
    </source>
</evidence>
<dbReference type="Proteomes" id="UP001221302">
    <property type="component" value="Unassembled WGS sequence"/>
</dbReference>
<accession>A0AAE3TD23</accession>
<dbReference type="Pfam" id="PF21248">
    <property type="entry name" value="SoFic-like_C"/>
    <property type="match status" value="1"/>
</dbReference>
<dbReference type="Pfam" id="PF02661">
    <property type="entry name" value="Fic"/>
    <property type="match status" value="1"/>
</dbReference>
<keyword evidence="6" id="KW-1185">Reference proteome</keyword>
<dbReference type="SUPFAM" id="SSF140931">
    <property type="entry name" value="Fic-like"/>
    <property type="match status" value="1"/>
</dbReference>
<dbReference type="InterPro" id="IPR040198">
    <property type="entry name" value="Fido_containing"/>
</dbReference>
<evidence type="ECO:0000256" key="1">
    <source>
        <dbReference type="PIRSR" id="PIRSR038925-1"/>
    </source>
</evidence>
<feature type="binding site" evidence="1">
    <location>
        <position position="195"/>
    </location>
    <ligand>
        <name>ATP</name>
        <dbReference type="ChEBI" id="CHEBI:30616"/>
    </ligand>
</feature>
<feature type="domain" description="Fido" evidence="4">
    <location>
        <begin position="116"/>
        <end position="259"/>
    </location>
</feature>
<feature type="binding site" evidence="1">
    <location>
        <begin position="200"/>
        <end position="206"/>
    </location>
    <ligand>
        <name>ATP</name>
        <dbReference type="ChEBI" id="CHEBI:30616"/>
    </ligand>
</feature>
<feature type="binding site" evidence="3">
    <location>
        <begin position="199"/>
        <end position="206"/>
    </location>
    <ligand>
        <name>ATP</name>
        <dbReference type="ChEBI" id="CHEBI:30616"/>
    </ligand>
</feature>
<dbReference type="InterPro" id="IPR026287">
    <property type="entry name" value="SoFic-like"/>
</dbReference>
<dbReference type="InterPro" id="IPR025758">
    <property type="entry name" value="Fic/DOC_N"/>
</dbReference>
<comment type="caution">
    <text evidence="5">The sequence shown here is derived from an EMBL/GenBank/DDBJ whole genome shotgun (WGS) entry which is preliminary data.</text>
</comment>
<feature type="binding site" evidence="3">
    <location>
        <begin position="237"/>
        <end position="238"/>
    </location>
    <ligand>
        <name>ATP</name>
        <dbReference type="ChEBI" id="CHEBI:30616"/>
    </ligand>
</feature>
<dbReference type="PANTHER" id="PTHR13504:SF35">
    <property type="entry name" value="PROTEIN ADENYLYLTRANSFERASE SOFIC"/>
    <property type="match status" value="1"/>
</dbReference>
<feature type="binding site" evidence="1">
    <location>
        <position position="69"/>
    </location>
    <ligand>
        <name>ATP</name>
        <dbReference type="ChEBI" id="CHEBI:30616"/>
    </ligand>
</feature>
<dbReference type="InterPro" id="IPR003812">
    <property type="entry name" value="Fido"/>
</dbReference>
<evidence type="ECO:0000259" key="4">
    <source>
        <dbReference type="PROSITE" id="PS51459"/>
    </source>
</evidence>